<keyword evidence="1" id="KW-0863">Zinc-finger</keyword>
<feature type="region of interest" description="Disordered" evidence="2">
    <location>
        <begin position="52"/>
        <end position="74"/>
    </location>
</feature>
<dbReference type="Proteomes" id="UP000594638">
    <property type="component" value="Unassembled WGS sequence"/>
</dbReference>
<sequence>MALKAEMLEKIGGKSEYSRKNIELHNMSGKGKTPHSIVPDQLKPTGVQIWDTNNSGNTGPVQAATSGGREQARNYNSYAKTAPRKCYRCGKPRHRSNECPTWKPVNLVEQEEESGGDEEHIVFDDEVYDVAGGSKVEGE</sequence>
<protein>
    <submittedName>
        <fullName evidence="4">Zf-CCHC domain-containing, partial</fullName>
    </submittedName>
</protein>
<proteinExistence type="predicted"/>
<evidence type="ECO:0000256" key="1">
    <source>
        <dbReference type="PROSITE-ProRule" id="PRU00047"/>
    </source>
</evidence>
<keyword evidence="1" id="KW-0862">Zinc</keyword>
<dbReference type="InterPro" id="IPR036875">
    <property type="entry name" value="Znf_CCHC_sf"/>
</dbReference>
<keyword evidence="1" id="KW-0479">Metal-binding</keyword>
<reference evidence="4 5" key="1">
    <citation type="submission" date="2019-12" db="EMBL/GenBank/DDBJ databases">
        <authorList>
            <person name="Alioto T."/>
            <person name="Alioto T."/>
            <person name="Gomez Garrido J."/>
        </authorList>
    </citation>
    <scope>NUCLEOTIDE SEQUENCE [LARGE SCALE GENOMIC DNA]</scope>
</reference>
<evidence type="ECO:0000313" key="4">
    <source>
        <dbReference type="EMBL" id="CAA3014883.1"/>
    </source>
</evidence>
<dbReference type="Gramene" id="OE9A029519T1">
    <property type="protein sequence ID" value="OE9A029519C1"/>
    <property type="gene ID" value="OE9A029519"/>
</dbReference>
<name>A0A8S0UD79_OLEEU</name>
<dbReference type="AlphaFoldDB" id="A0A8S0UD79"/>
<accession>A0A8S0UD79</accession>
<evidence type="ECO:0000259" key="3">
    <source>
        <dbReference type="PROSITE" id="PS50158"/>
    </source>
</evidence>
<dbReference type="PROSITE" id="PS50158">
    <property type="entry name" value="ZF_CCHC"/>
    <property type="match status" value="1"/>
</dbReference>
<dbReference type="SMART" id="SM00343">
    <property type="entry name" value="ZnF_C2HC"/>
    <property type="match status" value="1"/>
</dbReference>
<feature type="domain" description="CCHC-type" evidence="3">
    <location>
        <begin position="84"/>
        <end position="100"/>
    </location>
</feature>
<comment type="caution">
    <text evidence="4">The sequence shown here is derived from an EMBL/GenBank/DDBJ whole genome shotgun (WGS) entry which is preliminary data.</text>
</comment>
<evidence type="ECO:0000313" key="5">
    <source>
        <dbReference type="Proteomes" id="UP000594638"/>
    </source>
</evidence>
<dbReference type="Pfam" id="PF00098">
    <property type="entry name" value="zf-CCHC"/>
    <property type="match status" value="1"/>
</dbReference>
<evidence type="ECO:0000256" key="2">
    <source>
        <dbReference type="SAM" id="MobiDB-lite"/>
    </source>
</evidence>
<dbReference type="SUPFAM" id="SSF57756">
    <property type="entry name" value="Retrovirus zinc finger-like domains"/>
    <property type="match status" value="1"/>
</dbReference>
<dbReference type="OrthoDB" id="1750389at2759"/>
<dbReference type="InterPro" id="IPR001878">
    <property type="entry name" value="Znf_CCHC"/>
</dbReference>
<feature type="compositionally biased region" description="Polar residues" evidence="2">
    <location>
        <begin position="52"/>
        <end position="65"/>
    </location>
</feature>
<dbReference type="Gene3D" id="4.10.60.10">
    <property type="entry name" value="Zinc finger, CCHC-type"/>
    <property type="match status" value="1"/>
</dbReference>
<dbReference type="EMBL" id="CACTIH010007510">
    <property type="protein sequence ID" value="CAA3014883.1"/>
    <property type="molecule type" value="Genomic_DNA"/>
</dbReference>
<gene>
    <name evidence="4" type="ORF">OLEA9_A029519</name>
</gene>
<dbReference type="GO" id="GO:0008270">
    <property type="term" value="F:zinc ion binding"/>
    <property type="evidence" value="ECO:0007669"/>
    <property type="project" value="UniProtKB-KW"/>
</dbReference>
<dbReference type="GO" id="GO:0003676">
    <property type="term" value="F:nucleic acid binding"/>
    <property type="evidence" value="ECO:0007669"/>
    <property type="project" value="InterPro"/>
</dbReference>
<keyword evidence="5" id="KW-1185">Reference proteome</keyword>
<organism evidence="4 5">
    <name type="scientific">Olea europaea subsp. europaea</name>
    <dbReference type="NCBI Taxonomy" id="158383"/>
    <lineage>
        <taxon>Eukaryota</taxon>
        <taxon>Viridiplantae</taxon>
        <taxon>Streptophyta</taxon>
        <taxon>Embryophyta</taxon>
        <taxon>Tracheophyta</taxon>
        <taxon>Spermatophyta</taxon>
        <taxon>Magnoliopsida</taxon>
        <taxon>eudicotyledons</taxon>
        <taxon>Gunneridae</taxon>
        <taxon>Pentapetalae</taxon>
        <taxon>asterids</taxon>
        <taxon>lamiids</taxon>
        <taxon>Lamiales</taxon>
        <taxon>Oleaceae</taxon>
        <taxon>Oleeae</taxon>
        <taxon>Olea</taxon>
    </lineage>
</organism>